<dbReference type="RefSeq" id="WP_377759182.1">
    <property type="nucleotide sequence ID" value="NZ_JBHRXY010000001.1"/>
</dbReference>
<name>A0ABV7U050_9RHOB</name>
<protein>
    <submittedName>
        <fullName evidence="2">Uncharacterized protein</fullName>
    </submittedName>
</protein>
<dbReference type="Proteomes" id="UP001595539">
    <property type="component" value="Unassembled WGS sequence"/>
</dbReference>
<feature type="region of interest" description="Disordered" evidence="1">
    <location>
        <begin position="1"/>
        <end position="41"/>
    </location>
</feature>
<reference evidence="3" key="1">
    <citation type="journal article" date="2019" name="Int. J. Syst. Evol. Microbiol.">
        <title>The Global Catalogue of Microorganisms (GCM) 10K type strain sequencing project: providing services to taxonomists for standard genome sequencing and annotation.</title>
        <authorList>
            <consortium name="The Broad Institute Genomics Platform"/>
            <consortium name="The Broad Institute Genome Sequencing Center for Infectious Disease"/>
            <person name="Wu L."/>
            <person name="Ma J."/>
        </authorList>
    </citation>
    <scope>NUCLEOTIDE SEQUENCE [LARGE SCALE GENOMIC DNA]</scope>
    <source>
        <strain evidence="3">KCTC 42473</strain>
    </source>
</reference>
<evidence type="ECO:0000256" key="1">
    <source>
        <dbReference type="SAM" id="MobiDB-lite"/>
    </source>
</evidence>
<keyword evidence="3" id="KW-1185">Reference proteome</keyword>
<evidence type="ECO:0000313" key="3">
    <source>
        <dbReference type="Proteomes" id="UP001595539"/>
    </source>
</evidence>
<dbReference type="EMBL" id="JBHRXY010000001">
    <property type="protein sequence ID" value="MFC3628361.1"/>
    <property type="molecule type" value="Genomic_DNA"/>
</dbReference>
<accession>A0ABV7U050</accession>
<comment type="caution">
    <text evidence="2">The sequence shown here is derived from an EMBL/GenBank/DDBJ whole genome shotgun (WGS) entry which is preliminary data.</text>
</comment>
<organism evidence="2 3">
    <name type="scientific">Paracoccus angustae</name>
    <dbReference type="NCBI Taxonomy" id="1671480"/>
    <lineage>
        <taxon>Bacteria</taxon>
        <taxon>Pseudomonadati</taxon>
        <taxon>Pseudomonadota</taxon>
        <taxon>Alphaproteobacteria</taxon>
        <taxon>Rhodobacterales</taxon>
        <taxon>Paracoccaceae</taxon>
        <taxon>Paracoccus</taxon>
    </lineage>
</organism>
<sequence length="366" mass="39908">MSESFSENINALPTNTALQAGRANSSCEPRKSPKSSHNTSAEHCFSCVQSPPGGNRDGAFDQRIVQDAERLNSAWAGYAAAVDLGDIAPDARCAGGVHPVRHFFDSLATISERVLARPVLRWESDDDFVRAVASVCIDFGVRPVFRMTPDDLAEPDIGIVVRDMLGECHVQPAGADFVVDMSYISTTGRSVITARGALAAVPFVADWAELALVSGSFPENLSGFTVGTHVIERHEWPVWLSNRDVAGRAVSYGDYATIHPIAVEEGLDPRTMNPTASVRYTFEDTWILIRGQGTRTRGSQGFAQFLGHADTIVAMPQYRGEPFSFGDGRIMRIHRRTEGQGNLETWVTIGVNHHIAEIVDQLSNQP</sequence>
<dbReference type="InterPro" id="IPR025683">
    <property type="entry name" value="Protein_beta"/>
</dbReference>
<proteinExistence type="predicted"/>
<dbReference type="Pfam" id="PF14350">
    <property type="entry name" value="Beta_protein"/>
    <property type="match status" value="1"/>
</dbReference>
<feature type="compositionally biased region" description="Polar residues" evidence="1">
    <location>
        <begin position="1"/>
        <end position="27"/>
    </location>
</feature>
<gene>
    <name evidence="2" type="ORF">ACFOM8_02770</name>
</gene>
<evidence type="ECO:0000313" key="2">
    <source>
        <dbReference type="EMBL" id="MFC3628361.1"/>
    </source>
</evidence>